<accession>A0A561Q7Q2</accession>
<organism evidence="1 2">
    <name type="scientific">Neorhizobium alkalisoli</name>
    <dbReference type="NCBI Taxonomy" id="528178"/>
    <lineage>
        <taxon>Bacteria</taxon>
        <taxon>Pseudomonadati</taxon>
        <taxon>Pseudomonadota</taxon>
        <taxon>Alphaproteobacteria</taxon>
        <taxon>Hyphomicrobiales</taxon>
        <taxon>Rhizobiaceae</taxon>
        <taxon>Rhizobium/Agrobacterium group</taxon>
        <taxon>Neorhizobium</taxon>
    </lineage>
</organism>
<evidence type="ECO:0000313" key="2">
    <source>
        <dbReference type="Proteomes" id="UP000320653"/>
    </source>
</evidence>
<evidence type="ECO:0000313" key="1">
    <source>
        <dbReference type="EMBL" id="TWF46416.1"/>
    </source>
</evidence>
<dbReference type="InterPro" id="IPR017026">
    <property type="entry name" value="ImuA"/>
</dbReference>
<dbReference type="PIRSF" id="PIRSF034285">
    <property type="entry name" value="UCP034285"/>
    <property type="match status" value="1"/>
</dbReference>
<proteinExistence type="predicted"/>
<dbReference type="EMBL" id="VIWP01000015">
    <property type="protein sequence ID" value="TWF46416.1"/>
    <property type="molecule type" value="Genomic_DNA"/>
</dbReference>
<name>A0A561Q7Q2_9HYPH</name>
<dbReference type="Gene3D" id="3.40.50.300">
    <property type="entry name" value="P-loop containing nucleotide triphosphate hydrolases"/>
    <property type="match status" value="1"/>
</dbReference>
<comment type="caution">
    <text evidence="1">The sequence shown here is derived from an EMBL/GenBank/DDBJ whole genome shotgun (WGS) entry which is preliminary data.</text>
</comment>
<dbReference type="InterPro" id="IPR027417">
    <property type="entry name" value="P-loop_NTPase"/>
</dbReference>
<dbReference type="OrthoDB" id="7202530at2"/>
<gene>
    <name evidence="1" type="ORF">FHW37_115113</name>
</gene>
<protein>
    <submittedName>
        <fullName evidence="1">Protein ImuA</fullName>
    </submittedName>
</protein>
<keyword evidence="2" id="KW-1185">Reference proteome</keyword>
<dbReference type="SUPFAM" id="SSF52540">
    <property type="entry name" value="P-loop containing nucleoside triphosphate hydrolases"/>
    <property type="match status" value="1"/>
</dbReference>
<reference evidence="1 2" key="1">
    <citation type="submission" date="2019-06" db="EMBL/GenBank/DDBJ databases">
        <title>Sorghum-associated microbial communities from plants grown in Nebraska, USA.</title>
        <authorList>
            <person name="Schachtman D."/>
        </authorList>
    </citation>
    <scope>NUCLEOTIDE SEQUENCE [LARGE SCALE GENOMIC DNA]</scope>
    <source>
        <strain evidence="1 2">1225</strain>
    </source>
</reference>
<dbReference type="RefSeq" id="WP_145643350.1">
    <property type="nucleotide sequence ID" value="NZ_VIWP01000015.1"/>
</dbReference>
<sequence>MVPVTVSQQLVADLQDRIDQIGGLSTRHRSYLPFGMSEMDDRIPGGGLAFGATHEVAGGGSGAVDGAAAALFAAGIAARASGPVIWCITRTDLFAPALQQVGLDLNRVIFVECGDETSILESMEEALRYRGVGVAIAELVRLPMVASRRFQLAAEQGGAMGLIIRRWRRQTEATDLGHPTASVTRWRVSSLPSEPLPVEGVGRPRWLVELLRSRAGESFDVEVGACDERGQLSSVRTAYEQRRMVR</sequence>
<dbReference type="Proteomes" id="UP000320653">
    <property type="component" value="Unassembled WGS sequence"/>
</dbReference>
<dbReference type="AlphaFoldDB" id="A0A561Q7Q2"/>